<accession>A0A843WXF3</accession>
<dbReference type="EMBL" id="NMUH01006358">
    <property type="protein sequence ID" value="MQM15089.1"/>
    <property type="molecule type" value="Genomic_DNA"/>
</dbReference>
<reference evidence="1" key="1">
    <citation type="submission" date="2017-07" db="EMBL/GenBank/DDBJ databases">
        <title>Taro Niue Genome Assembly and Annotation.</title>
        <authorList>
            <person name="Atibalentja N."/>
            <person name="Keating K."/>
            <person name="Fields C.J."/>
        </authorList>
    </citation>
    <scope>NUCLEOTIDE SEQUENCE</scope>
    <source>
        <strain evidence="1">Niue_2</strain>
        <tissue evidence="1">Leaf</tissue>
    </source>
</reference>
<evidence type="ECO:0000313" key="1">
    <source>
        <dbReference type="EMBL" id="MQM15089.1"/>
    </source>
</evidence>
<dbReference type="AlphaFoldDB" id="A0A843WXF3"/>
<gene>
    <name evidence="1" type="ORF">Taro_048025</name>
</gene>
<keyword evidence="2" id="KW-1185">Reference proteome</keyword>
<comment type="caution">
    <text evidence="1">The sequence shown here is derived from an EMBL/GenBank/DDBJ whole genome shotgun (WGS) entry which is preliminary data.</text>
</comment>
<protein>
    <submittedName>
        <fullName evidence="1">Uncharacterized protein</fullName>
    </submittedName>
</protein>
<dbReference type="Proteomes" id="UP000652761">
    <property type="component" value="Unassembled WGS sequence"/>
</dbReference>
<proteinExistence type="predicted"/>
<evidence type="ECO:0000313" key="2">
    <source>
        <dbReference type="Proteomes" id="UP000652761"/>
    </source>
</evidence>
<name>A0A843WXF3_COLES</name>
<organism evidence="1 2">
    <name type="scientific">Colocasia esculenta</name>
    <name type="common">Wild taro</name>
    <name type="synonym">Arum esculentum</name>
    <dbReference type="NCBI Taxonomy" id="4460"/>
    <lineage>
        <taxon>Eukaryota</taxon>
        <taxon>Viridiplantae</taxon>
        <taxon>Streptophyta</taxon>
        <taxon>Embryophyta</taxon>
        <taxon>Tracheophyta</taxon>
        <taxon>Spermatophyta</taxon>
        <taxon>Magnoliopsida</taxon>
        <taxon>Liliopsida</taxon>
        <taxon>Araceae</taxon>
        <taxon>Aroideae</taxon>
        <taxon>Colocasieae</taxon>
        <taxon>Colocasia</taxon>
    </lineage>
</organism>
<sequence>MPSDGCHEMMRKNPHPQPTINVGHKSYWSSSGVPPRDWTHPYLHMHLDPVESKNPNMLNLMAIGVDIKFLVVQLAAPHVDVNYHQTCFYMATRGLLLPPFLPFHTSTFTSLLLHLFWWPTGARGEVGVCVAVLD</sequence>